<name>A0ABQ9MI36_HEVBR</name>
<proteinExistence type="predicted"/>
<gene>
    <name evidence="1" type="ORF">P3X46_010498</name>
</gene>
<accession>A0ABQ9MI36</accession>
<dbReference type="InterPro" id="IPR036430">
    <property type="entry name" value="RNase_T2-like_sf"/>
</dbReference>
<comment type="caution">
    <text evidence="1">The sequence shown here is derived from an EMBL/GenBank/DDBJ whole genome shotgun (WGS) entry which is preliminary data.</text>
</comment>
<evidence type="ECO:0000313" key="1">
    <source>
        <dbReference type="EMBL" id="KAJ9178630.1"/>
    </source>
</evidence>
<dbReference type="EMBL" id="JARPOI010000006">
    <property type="protein sequence ID" value="KAJ9178630.1"/>
    <property type="molecule type" value="Genomic_DNA"/>
</dbReference>
<sequence>MVKMVLIHTFLLATLNIFTIATSVTTMIPFIYYFGGHPLIASLVHPTSVTNHIKMTITLYGLWPINIGGPSPNPNKCEELSFDSIHFPILGDLNKFWLNLDANKSNTVIWEHEINHFTKPIIHFIQDNSNSYKMLDQVYFCLERTGEQFQGYPLIVGEALGFGCEKEVDVVFPLV</sequence>
<dbReference type="Gene3D" id="3.90.730.10">
    <property type="entry name" value="Ribonuclease T2-like"/>
    <property type="match status" value="1"/>
</dbReference>
<evidence type="ECO:0000313" key="2">
    <source>
        <dbReference type="Proteomes" id="UP001174677"/>
    </source>
</evidence>
<keyword evidence="2" id="KW-1185">Reference proteome</keyword>
<reference evidence="1" key="1">
    <citation type="journal article" date="2023" name="Plant Biotechnol. J.">
        <title>Chromosome-level wild Hevea brasiliensis genome provides new tools for genomic-assisted breeding and valuable loci to elevate rubber yield.</title>
        <authorList>
            <person name="Cheng H."/>
            <person name="Song X."/>
            <person name="Hu Y."/>
            <person name="Wu T."/>
            <person name="Yang Q."/>
            <person name="An Z."/>
            <person name="Feng S."/>
            <person name="Deng Z."/>
            <person name="Wu W."/>
            <person name="Zeng X."/>
            <person name="Tu M."/>
            <person name="Wang X."/>
            <person name="Huang H."/>
        </authorList>
    </citation>
    <scope>NUCLEOTIDE SEQUENCE</scope>
    <source>
        <strain evidence="1">MT/VB/25A 57/8</strain>
    </source>
</reference>
<protein>
    <submittedName>
        <fullName evidence="1">Uncharacterized protein</fullName>
    </submittedName>
</protein>
<dbReference type="SUPFAM" id="SSF55895">
    <property type="entry name" value="Ribonuclease Rh-like"/>
    <property type="match status" value="1"/>
</dbReference>
<dbReference type="Proteomes" id="UP001174677">
    <property type="component" value="Chromosome 6"/>
</dbReference>
<organism evidence="1 2">
    <name type="scientific">Hevea brasiliensis</name>
    <name type="common">Para rubber tree</name>
    <name type="synonym">Siphonia brasiliensis</name>
    <dbReference type="NCBI Taxonomy" id="3981"/>
    <lineage>
        <taxon>Eukaryota</taxon>
        <taxon>Viridiplantae</taxon>
        <taxon>Streptophyta</taxon>
        <taxon>Embryophyta</taxon>
        <taxon>Tracheophyta</taxon>
        <taxon>Spermatophyta</taxon>
        <taxon>Magnoliopsida</taxon>
        <taxon>eudicotyledons</taxon>
        <taxon>Gunneridae</taxon>
        <taxon>Pentapetalae</taxon>
        <taxon>rosids</taxon>
        <taxon>fabids</taxon>
        <taxon>Malpighiales</taxon>
        <taxon>Euphorbiaceae</taxon>
        <taxon>Crotonoideae</taxon>
        <taxon>Micrandreae</taxon>
        <taxon>Hevea</taxon>
    </lineage>
</organism>